<accession>A0A0F4L2A7</accession>
<dbReference type="AlphaFoldDB" id="A0A0F4L2A7"/>
<dbReference type="Pfam" id="PF14253">
    <property type="entry name" value="AbiH"/>
    <property type="match status" value="1"/>
</dbReference>
<sequence>MVRLYVIGNGFDLLHKLPTSWDDFIYSSAGALWNSSIFENPDDPEHPWADLESNLGKPNVEEICEQLKENYEQTISTMDTDSGGAVPPANLNLTSSLGISPDVYDEIAENVKEWISSVSLKGVHPIPKWPLPSDLFVTFNYTMLLEEVYGVKKSQICHIHGSVKSAKIIVGHGSDVEVRGLSQIESTEYDPYPNQPDISQREVEAELRDIAESVGQRLIEITKKNIDSGLDNLDYFLKQISGKQVKEIIVIGHSLGDVDKPYINKLALAYPQAQWTVTYHGDKCRKEDKTRKSEMYSSAKANGIPLKGLKIIRSKQYFDSL</sequence>
<gene>
    <name evidence="1" type="ORF">JF70_00340</name>
</gene>
<proteinExistence type="predicted"/>
<organism evidence="1 2">
    <name type="scientific">Bifidobacterium mellis</name>
    <dbReference type="NCBI Taxonomy" id="1293823"/>
    <lineage>
        <taxon>Bacteria</taxon>
        <taxon>Bacillati</taxon>
        <taxon>Actinomycetota</taxon>
        <taxon>Actinomycetes</taxon>
        <taxon>Bifidobacteriales</taxon>
        <taxon>Bifidobacteriaceae</taxon>
        <taxon>Bifidobacterium</taxon>
    </lineage>
</organism>
<dbReference type="EMBL" id="JWMF01000002">
    <property type="protein sequence ID" value="KJY52359.1"/>
    <property type="molecule type" value="Genomic_DNA"/>
</dbReference>
<comment type="caution">
    <text evidence="1">The sequence shown here is derived from an EMBL/GenBank/DDBJ whole genome shotgun (WGS) entry which is preliminary data.</text>
</comment>
<dbReference type="PATRIC" id="fig|1684.5.peg.35"/>
<keyword evidence="2" id="KW-1185">Reference proteome</keyword>
<dbReference type="Proteomes" id="UP000033567">
    <property type="component" value="Unassembled WGS sequence"/>
</dbReference>
<evidence type="ECO:0008006" key="3">
    <source>
        <dbReference type="Google" id="ProtNLM"/>
    </source>
</evidence>
<evidence type="ECO:0000313" key="1">
    <source>
        <dbReference type="EMBL" id="KJY52359.1"/>
    </source>
</evidence>
<dbReference type="InterPro" id="IPR025935">
    <property type="entry name" value="AbiH"/>
</dbReference>
<protein>
    <recommendedName>
        <fullName evidence="3">Bacteriophage abortive infection AbiH</fullName>
    </recommendedName>
</protein>
<reference evidence="1 2" key="1">
    <citation type="submission" date="2014-12" db="EMBL/GenBank/DDBJ databases">
        <title>Comparative genomics of the lactic acid bacteria isolated from the honey bee gut.</title>
        <authorList>
            <person name="Ellegaard K.M."/>
            <person name="Tamarit D."/>
            <person name="Javelind E."/>
            <person name="Olofsson T."/>
            <person name="Andersson S.G."/>
            <person name="Vasquez A."/>
        </authorList>
    </citation>
    <scope>NUCLEOTIDE SEQUENCE [LARGE SCALE GENOMIC DNA]</scope>
    <source>
        <strain evidence="1 2">Bin7</strain>
    </source>
</reference>
<name>A0A0F4L2A7_9BIFI</name>
<evidence type="ECO:0000313" key="2">
    <source>
        <dbReference type="Proteomes" id="UP000033567"/>
    </source>
</evidence>